<dbReference type="EMBL" id="JABTTE010000028">
    <property type="protein sequence ID" value="NSL53110.1"/>
    <property type="molecule type" value="Genomic_DNA"/>
</dbReference>
<proteinExistence type="predicted"/>
<accession>A0A8J8KFN5</accession>
<dbReference type="AlphaFoldDB" id="A0A8J8KFN5"/>
<protein>
    <submittedName>
        <fullName evidence="4">D-2-hydroxyacid dehydrogenase</fullName>
    </submittedName>
</protein>
<gene>
    <name evidence="4" type="ORF">HR057_15300</name>
</gene>
<keyword evidence="2" id="KW-0520">NAD</keyword>
<keyword evidence="5" id="KW-1185">Reference proteome</keyword>
<reference evidence="4" key="1">
    <citation type="submission" date="2020-06" db="EMBL/GenBank/DDBJ databases">
        <title>A novel thermopfilic bacterium from Erzurum, Turkey.</title>
        <authorList>
            <person name="Adiguzel A."/>
            <person name="Ay H."/>
            <person name="Baltaci M.O."/>
        </authorList>
    </citation>
    <scope>NUCLEOTIDE SEQUENCE</scope>
    <source>
        <strain evidence="4">P2</strain>
    </source>
</reference>
<dbReference type="Gene3D" id="3.40.50.720">
    <property type="entry name" value="NAD(P)-binding Rossmann-like Domain"/>
    <property type="match status" value="2"/>
</dbReference>
<dbReference type="Pfam" id="PF02826">
    <property type="entry name" value="2-Hacid_dh_C"/>
    <property type="match status" value="1"/>
</dbReference>
<keyword evidence="1" id="KW-0560">Oxidoreductase</keyword>
<dbReference type="CDD" id="cd05300">
    <property type="entry name" value="2-Hacid_dh_1"/>
    <property type="match status" value="1"/>
</dbReference>
<dbReference type="RefSeq" id="WP_173732310.1">
    <property type="nucleotide sequence ID" value="NZ_JABTTE010000028.1"/>
</dbReference>
<evidence type="ECO:0000256" key="2">
    <source>
        <dbReference type="ARBA" id="ARBA00023027"/>
    </source>
</evidence>
<dbReference type="GO" id="GO:0016491">
    <property type="term" value="F:oxidoreductase activity"/>
    <property type="evidence" value="ECO:0007669"/>
    <property type="project" value="UniProtKB-KW"/>
</dbReference>
<dbReference type="InterPro" id="IPR036291">
    <property type="entry name" value="NAD(P)-bd_dom_sf"/>
</dbReference>
<dbReference type="SUPFAM" id="SSF51735">
    <property type="entry name" value="NAD(P)-binding Rossmann-fold domains"/>
    <property type="match status" value="1"/>
</dbReference>
<feature type="domain" description="D-isomer specific 2-hydroxyacid dehydrogenase NAD-binding" evidence="3">
    <location>
        <begin position="104"/>
        <end position="275"/>
    </location>
</feature>
<dbReference type="PANTHER" id="PTHR43333">
    <property type="entry name" value="2-HACID_DH_C DOMAIN-CONTAINING PROTEIN"/>
    <property type="match status" value="1"/>
</dbReference>
<dbReference type="PANTHER" id="PTHR43333:SF1">
    <property type="entry name" value="D-ISOMER SPECIFIC 2-HYDROXYACID DEHYDROGENASE NAD-BINDING DOMAIN-CONTAINING PROTEIN"/>
    <property type="match status" value="1"/>
</dbReference>
<comment type="caution">
    <text evidence="4">The sequence shown here is derived from an EMBL/GenBank/DDBJ whole genome shotgun (WGS) entry which is preliminary data.</text>
</comment>
<dbReference type="Proteomes" id="UP000625804">
    <property type="component" value="Unassembled WGS sequence"/>
</dbReference>
<dbReference type="InterPro" id="IPR006140">
    <property type="entry name" value="D-isomer_DH_NAD-bd"/>
</dbReference>
<evidence type="ECO:0000313" key="4">
    <source>
        <dbReference type="EMBL" id="NSL53110.1"/>
    </source>
</evidence>
<name>A0A8J8KFN5_9BACI</name>
<evidence type="ECO:0000313" key="5">
    <source>
        <dbReference type="Proteomes" id="UP000625804"/>
    </source>
</evidence>
<organism evidence="4 5">
    <name type="scientific">Calidifontibacillus erzurumensis</name>
    <dbReference type="NCBI Taxonomy" id="2741433"/>
    <lineage>
        <taxon>Bacteria</taxon>
        <taxon>Bacillati</taxon>
        <taxon>Bacillota</taxon>
        <taxon>Bacilli</taxon>
        <taxon>Bacillales</taxon>
        <taxon>Bacillaceae</taxon>
        <taxon>Calidifontibacillus/Schinkia group</taxon>
        <taxon>Calidifontibacillus</taxon>
    </lineage>
</organism>
<dbReference type="GO" id="GO:0051287">
    <property type="term" value="F:NAD binding"/>
    <property type="evidence" value="ECO:0007669"/>
    <property type="project" value="InterPro"/>
</dbReference>
<evidence type="ECO:0000259" key="3">
    <source>
        <dbReference type="Pfam" id="PF02826"/>
    </source>
</evidence>
<sequence length="310" mass="35544">MKITNILVAGHYEDVFRKHFSSTNLYKLRFIPVDEITDEDFDWADAYVGFMPTPQFQLSKLKWVHSFNAGVNNFLEIDGWIENGVLLTRTICSFGQRISEYCLSYVLKELQHQKFFEEKQREKKWVRKPPIMIKEQTIVIFGTGEIGQEVARTFTQFGATVYGVSRSGEQKEYFQSVTTIFDASKVLSKADWVISTLPFTKETDNLFNKELFNHFNHAAFINVGRGKTVDEIALIDALNKGKIRHAVLDVVAVEPLPSDSPLWERKDVTITPHISAITDLDEAVTCFIETLHQIEQDIVPPNKVDVKKGY</sequence>
<evidence type="ECO:0000256" key="1">
    <source>
        <dbReference type="ARBA" id="ARBA00023002"/>
    </source>
</evidence>